<dbReference type="CDD" id="cd04301">
    <property type="entry name" value="NAT_SF"/>
    <property type="match status" value="1"/>
</dbReference>
<dbReference type="RefSeq" id="WP_055657661.1">
    <property type="nucleotide sequence ID" value="NZ_CABIXC010000011.1"/>
</dbReference>
<feature type="domain" description="N-acetyltransferase" evidence="1">
    <location>
        <begin position="2"/>
        <end position="156"/>
    </location>
</feature>
<dbReference type="PROSITE" id="PS51186">
    <property type="entry name" value="GNAT"/>
    <property type="match status" value="1"/>
</dbReference>
<evidence type="ECO:0000313" key="3">
    <source>
        <dbReference type="Proteomes" id="UP000095651"/>
    </source>
</evidence>
<dbReference type="SUPFAM" id="SSF55729">
    <property type="entry name" value="Acyl-CoA N-acyltransferases (Nat)"/>
    <property type="match status" value="1"/>
</dbReference>
<protein>
    <submittedName>
        <fullName evidence="2">Acetyltransferase</fullName>
    </submittedName>
</protein>
<accession>A0A174HLT8</accession>
<organism evidence="2 3">
    <name type="scientific">Hungatella hathewayi</name>
    <dbReference type="NCBI Taxonomy" id="154046"/>
    <lineage>
        <taxon>Bacteria</taxon>
        <taxon>Bacillati</taxon>
        <taxon>Bacillota</taxon>
        <taxon>Clostridia</taxon>
        <taxon>Lachnospirales</taxon>
        <taxon>Lachnospiraceae</taxon>
        <taxon>Hungatella</taxon>
    </lineage>
</organism>
<dbReference type="GO" id="GO:0030649">
    <property type="term" value="P:aminoglycoside antibiotic catabolic process"/>
    <property type="evidence" value="ECO:0007669"/>
    <property type="project" value="TreeGrafter"/>
</dbReference>
<dbReference type="Gene3D" id="3.40.630.30">
    <property type="match status" value="1"/>
</dbReference>
<keyword evidence="2" id="KW-0808">Transferase</keyword>
<proteinExistence type="predicted"/>
<gene>
    <name evidence="2" type="ORF">ERS852407_03859</name>
</gene>
<evidence type="ECO:0000259" key="1">
    <source>
        <dbReference type="PROSITE" id="PS51186"/>
    </source>
</evidence>
<dbReference type="Pfam" id="PF13527">
    <property type="entry name" value="Acetyltransf_9"/>
    <property type="match status" value="1"/>
</dbReference>
<dbReference type="AlphaFoldDB" id="A0A174HLT8"/>
<evidence type="ECO:0000313" key="2">
    <source>
        <dbReference type="EMBL" id="CUO75923.1"/>
    </source>
</evidence>
<name>A0A174HLT8_9FIRM</name>
<dbReference type="PANTHER" id="PTHR37817">
    <property type="entry name" value="N-ACETYLTRANSFERASE EIS"/>
    <property type="match status" value="1"/>
</dbReference>
<dbReference type="PANTHER" id="PTHR37817:SF1">
    <property type="entry name" value="N-ACETYLTRANSFERASE EIS"/>
    <property type="match status" value="1"/>
</dbReference>
<dbReference type="EMBL" id="CYZE01000011">
    <property type="protein sequence ID" value="CUO75923.1"/>
    <property type="molecule type" value="Genomic_DNA"/>
</dbReference>
<reference evidence="2 3" key="1">
    <citation type="submission" date="2015-09" db="EMBL/GenBank/DDBJ databases">
        <authorList>
            <consortium name="Pathogen Informatics"/>
        </authorList>
    </citation>
    <scope>NUCLEOTIDE SEQUENCE [LARGE SCALE GENOMIC DNA]</scope>
    <source>
        <strain evidence="2 3">2789STDY5608850</strain>
    </source>
</reference>
<dbReference type="Proteomes" id="UP000095651">
    <property type="component" value="Unassembled WGS sequence"/>
</dbReference>
<dbReference type="InterPro" id="IPR051554">
    <property type="entry name" value="Acetyltransferase_Eis"/>
</dbReference>
<dbReference type="InterPro" id="IPR000182">
    <property type="entry name" value="GNAT_dom"/>
</dbReference>
<dbReference type="GO" id="GO:0034069">
    <property type="term" value="F:aminoglycoside N-acetyltransferase activity"/>
    <property type="evidence" value="ECO:0007669"/>
    <property type="project" value="TreeGrafter"/>
</dbReference>
<sequence>MTEYRKALCGELPQIIEFIDMVFSLSGTPHDFASLVPKLYGNGKNTEPCHFLALEEGKIKAVVCSLPVTLRFGSRSLTCATIGSVAVHPDSRGKGYMKRLMNDAIQDMKENHMALSCLTGLRQRYRYFGYEPCGSVMTYRFSRDNFRHCRHAFSHYDVSLREVTGVQDPVWEEIARLHKALPYRADRSASDFKDISGSWYEKTYEVLHGGAFAGYLTAGKNTVSELLLKDESMVFSCLETYFREISDPELLLEVYPHETGRMETLSACCERWQMRQDDNYRILDFEAVLSFFLSLKAASEPLMDGSTILSVENNGSYLLTVTDGIPFVSRTSKISSLPLSETEAIRFLFSPDYQETRALVCRNSRINWFPLPLSMCCLDKC</sequence>
<dbReference type="InterPro" id="IPR016181">
    <property type="entry name" value="Acyl_CoA_acyltransferase"/>
</dbReference>